<dbReference type="AlphaFoldDB" id="A0A178IEZ7"/>
<dbReference type="PANTHER" id="PTHR40099">
    <property type="entry name" value="ACETOLACTATE SYNTHASE, SMALL SUBUNIT"/>
    <property type="match status" value="1"/>
</dbReference>
<dbReference type="PANTHER" id="PTHR40099:SF1">
    <property type="entry name" value="ACETOLACTATE SYNTHASE, SMALL SUBUNIT"/>
    <property type="match status" value="1"/>
</dbReference>
<dbReference type="OrthoDB" id="9790662at2"/>
<dbReference type="RefSeq" id="WP_068771319.1">
    <property type="nucleotide sequence ID" value="NZ_CP109796.1"/>
</dbReference>
<dbReference type="SUPFAM" id="SSF55021">
    <property type="entry name" value="ACT-like"/>
    <property type="match status" value="2"/>
</dbReference>
<dbReference type="InterPro" id="IPR045739">
    <property type="entry name" value="ACT_dom_pair"/>
</dbReference>
<dbReference type="Gene3D" id="3.30.2130.10">
    <property type="entry name" value="VC0802-like"/>
    <property type="match status" value="1"/>
</dbReference>
<sequence length="147" mass="15675">MNNIRQLSVFLENRPGHLGQVCRALAGAGINIVTMTLADTTEFGIIRLIIREWREAKDILERAGFTVKATDVLAIEVADEPGGLEAVLRTAAGAGLSVEYMYAFARGTGNKAMIVICFDDPAAAAAALRTAGAGVISAEEFYSEKQK</sequence>
<dbReference type="InterPro" id="IPR045865">
    <property type="entry name" value="ACT-like_dom_sf"/>
</dbReference>
<keyword evidence="3" id="KW-1185">Reference proteome</keyword>
<comment type="caution">
    <text evidence="2">The sequence shown here is derived from an EMBL/GenBank/DDBJ whole genome shotgun (WGS) entry which is preliminary data.</text>
</comment>
<evidence type="ECO:0000313" key="2">
    <source>
        <dbReference type="EMBL" id="OAM88584.1"/>
    </source>
</evidence>
<evidence type="ECO:0000313" key="3">
    <source>
        <dbReference type="Proteomes" id="UP000078486"/>
    </source>
</evidence>
<dbReference type="Proteomes" id="UP000078486">
    <property type="component" value="Unassembled WGS sequence"/>
</dbReference>
<dbReference type="STRING" id="1184151.AW736_16080"/>
<dbReference type="InterPro" id="IPR002912">
    <property type="entry name" value="ACT_dom"/>
</dbReference>
<feature type="domain" description="ACT" evidence="1">
    <location>
        <begin position="6"/>
        <end position="80"/>
    </location>
</feature>
<evidence type="ECO:0000259" key="1">
    <source>
        <dbReference type="PROSITE" id="PS51671"/>
    </source>
</evidence>
<dbReference type="PROSITE" id="PS51671">
    <property type="entry name" value="ACT"/>
    <property type="match status" value="1"/>
</dbReference>
<reference evidence="2 3" key="1">
    <citation type="submission" date="2016-01" db="EMBL/GenBank/DDBJ databases">
        <title>High potential of lignocellulose degradation of a new Verrucomicrobia species.</title>
        <authorList>
            <person name="Wang Y."/>
            <person name="Shi Y."/>
            <person name="Qiu Z."/>
            <person name="Liu S."/>
            <person name="Yang H."/>
        </authorList>
    </citation>
    <scope>NUCLEOTIDE SEQUENCE [LARGE SCALE GENOMIC DNA]</scope>
    <source>
        <strain evidence="2 3">TSB47</strain>
    </source>
</reference>
<dbReference type="Pfam" id="PF19571">
    <property type="entry name" value="ACT_8"/>
    <property type="match status" value="1"/>
</dbReference>
<proteinExistence type="predicted"/>
<accession>A0A178IEZ7</accession>
<dbReference type="EMBL" id="LRRQ01000126">
    <property type="protein sequence ID" value="OAM88584.1"/>
    <property type="molecule type" value="Genomic_DNA"/>
</dbReference>
<gene>
    <name evidence="2" type="ORF">AW736_16080</name>
</gene>
<protein>
    <submittedName>
        <fullName evidence="2">Amino acid-binding protein</fullName>
    </submittedName>
</protein>
<name>A0A178IEZ7_9BACT</name>
<organism evidence="2 3">
    <name type="scientific">Termitidicoccus mucosus</name>
    <dbReference type="NCBI Taxonomy" id="1184151"/>
    <lineage>
        <taxon>Bacteria</taxon>
        <taxon>Pseudomonadati</taxon>
        <taxon>Verrucomicrobiota</taxon>
        <taxon>Opitutia</taxon>
        <taxon>Opitutales</taxon>
        <taxon>Opitutaceae</taxon>
        <taxon>Termitidicoccus</taxon>
    </lineage>
</organism>